<evidence type="ECO:0000313" key="2">
    <source>
        <dbReference type="EMBL" id="SFN79002.1"/>
    </source>
</evidence>
<dbReference type="Proteomes" id="UP000199564">
    <property type="component" value="Unassembled WGS sequence"/>
</dbReference>
<accession>A0A1I5BWM7</accession>
<dbReference type="PRINTS" id="PR00081">
    <property type="entry name" value="GDHRDH"/>
</dbReference>
<evidence type="ECO:0000256" key="1">
    <source>
        <dbReference type="ARBA" id="ARBA00023002"/>
    </source>
</evidence>
<dbReference type="AlphaFoldDB" id="A0A1I5BWM7"/>
<keyword evidence="1" id="KW-0560">Oxidoreductase</keyword>
<dbReference type="RefSeq" id="WP_091649868.1">
    <property type="nucleotide sequence ID" value="NZ_FOVW01000002.1"/>
</dbReference>
<dbReference type="SUPFAM" id="SSF51735">
    <property type="entry name" value="NAD(P)-binding Rossmann-fold domains"/>
    <property type="match status" value="1"/>
</dbReference>
<protein>
    <submittedName>
        <fullName evidence="2">NAD(P)-dependent dehydrogenase, short-chain alcohol dehydrogenase family</fullName>
    </submittedName>
</protein>
<dbReference type="InterPro" id="IPR036291">
    <property type="entry name" value="NAD(P)-bd_dom_sf"/>
</dbReference>
<dbReference type="EMBL" id="FOVW01000002">
    <property type="protein sequence ID" value="SFN79002.1"/>
    <property type="molecule type" value="Genomic_DNA"/>
</dbReference>
<evidence type="ECO:0000313" key="3">
    <source>
        <dbReference type="Proteomes" id="UP000199564"/>
    </source>
</evidence>
<reference evidence="3" key="1">
    <citation type="submission" date="2016-10" db="EMBL/GenBank/DDBJ databases">
        <authorList>
            <person name="Varghese N."/>
            <person name="Submissions S."/>
        </authorList>
    </citation>
    <scope>NUCLEOTIDE SEQUENCE [LARGE SCALE GENOMIC DNA]</scope>
    <source>
        <strain evidence="3">DSM 15282</strain>
    </source>
</reference>
<sequence length="275" mass="30603">MNLLLTGSTSGIGLETLKALYPHFDRFILPVRNMEKAQRLASQFPKTEKLDWVEMDLSSMKSVQNAGSYIKENYSEIHVVINNAGGMFPAGKKTDDGFDMTFAVNHLGHFFLFKLVENALFKGKAKIINVSSEAHRIASFNTEDPSLKKSGNTFSAYCQAKLYNILFTKELKRRFSEQGISSFSLHPGAVKTAFGSETDPISKMIIRATQLFFISAKKGAQTSIFLAKIPSKELKNGAYYVRKKPKSSNSASSDPENARALWEYSEECLANLGLL</sequence>
<name>A0A1I5BWM7_9BACT</name>
<dbReference type="PANTHER" id="PTHR43157">
    <property type="entry name" value="PHOSPHATIDYLINOSITOL-GLYCAN BIOSYNTHESIS CLASS F PROTEIN-RELATED"/>
    <property type="match status" value="1"/>
</dbReference>
<dbReference type="STRING" id="226506.SAMN04488519_10263"/>
<dbReference type="InterPro" id="IPR002347">
    <property type="entry name" value="SDR_fam"/>
</dbReference>
<dbReference type="PANTHER" id="PTHR43157:SF31">
    <property type="entry name" value="PHOSPHATIDYLINOSITOL-GLYCAN BIOSYNTHESIS CLASS F PROTEIN"/>
    <property type="match status" value="1"/>
</dbReference>
<organism evidence="2 3">
    <name type="scientific">Algoriphagus ornithinivorans</name>
    <dbReference type="NCBI Taxonomy" id="226506"/>
    <lineage>
        <taxon>Bacteria</taxon>
        <taxon>Pseudomonadati</taxon>
        <taxon>Bacteroidota</taxon>
        <taxon>Cytophagia</taxon>
        <taxon>Cytophagales</taxon>
        <taxon>Cyclobacteriaceae</taxon>
        <taxon>Algoriphagus</taxon>
    </lineage>
</organism>
<gene>
    <name evidence="2" type="ORF">SAMN04488519_10263</name>
</gene>
<dbReference type="Gene3D" id="3.40.50.720">
    <property type="entry name" value="NAD(P)-binding Rossmann-like Domain"/>
    <property type="match status" value="1"/>
</dbReference>
<dbReference type="GO" id="GO:0016491">
    <property type="term" value="F:oxidoreductase activity"/>
    <property type="evidence" value="ECO:0007669"/>
    <property type="project" value="UniProtKB-KW"/>
</dbReference>
<dbReference type="Pfam" id="PF00106">
    <property type="entry name" value="adh_short"/>
    <property type="match status" value="1"/>
</dbReference>
<proteinExistence type="predicted"/>
<keyword evidence="3" id="KW-1185">Reference proteome</keyword>